<dbReference type="Pfam" id="PF00700">
    <property type="entry name" value="Flagellin_C"/>
    <property type="match status" value="1"/>
</dbReference>
<reference evidence="2 3" key="1">
    <citation type="submission" date="2017-03" db="EMBL/GenBank/DDBJ databases">
        <authorList>
            <person name="Afonso C.L."/>
            <person name="Miller P.J."/>
            <person name="Scott M.A."/>
            <person name="Spackman E."/>
            <person name="Goraichik I."/>
            <person name="Dimitrov K.M."/>
            <person name="Suarez D.L."/>
            <person name="Swayne D.E."/>
        </authorList>
    </citation>
    <scope>NUCLEOTIDE SEQUENCE [LARGE SCALE GENOMIC DNA]</scope>
    <source>
        <strain evidence="2 3">CECT 7066</strain>
    </source>
</reference>
<organism evidence="2 3">
    <name type="scientific">Palleronia marisminoris</name>
    <dbReference type="NCBI Taxonomy" id="315423"/>
    <lineage>
        <taxon>Bacteria</taxon>
        <taxon>Pseudomonadati</taxon>
        <taxon>Pseudomonadota</taxon>
        <taxon>Alphaproteobacteria</taxon>
        <taxon>Rhodobacterales</taxon>
        <taxon>Roseobacteraceae</taxon>
        <taxon>Palleronia</taxon>
    </lineage>
</organism>
<dbReference type="STRING" id="315423.SAMN04488020_10640"/>
<dbReference type="RefSeq" id="WP_175484627.1">
    <property type="nucleotide sequence ID" value="NZ_FOPF01000006.1"/>
</dbReference>
<keyword evidence="2" id="KW-0282">Flagellum</keyword>
<evidence type="ECO:0000313" key="3">
    <source>
        <dbReference type="Proteomes" id="UP000193870"/>
    </source>
</evidence>
<keyword evidence="2" id="KW-0966">Cell projection</keyword>
<sequence>MPVTSIGDLAQNFKQRSIGNRLHRELSTLNLELTTGLKQDVSKAVAGKTKPVAAIERALTLIDAQSLAVKEANIFADATGTALAATKSRIEGIELGGMAITNGMPKLQIDAMAQSARIAFTGMISDLGTQAAGRALFGGATGTSQTLRSAEDILADLAASLAGATSAADIEAGVNEYFGINIDPSEEYAFRTNDYLGEAVDLAPFDLGDGSTADIGIRADDTEIRTALAEVARVAVLSEDLGVSQQARAETLAEGSLGLLQARNEIIALEARLGTGAASIEDAMVRIGIERDGLQTARLGLLAADPYETATRLQQTEFQISSIYTLTARLSGLNLVSYLR</sequence>
<dbReference type="InterPro" id="IPR046358">
    <property type="entry name" value="Flagellin_C"/>
</dbReference>
<accession>A0A1Y5T252</accession>
<gene>
    <name evidence="2" type="ORF">PAM7066_02273</name>
</gene>
<keyword evidence="3" id="KW-1185">Reference proteome</keyword>
<dbReference type="AlphaFoldDB" id="A0A1Y5T252"/>
<evidence type="ECO:0000313" key="2">
    <source>
        <dbReference type="EMBL" id="SLN50438.1"/>
    </source>
</evidence>
<dbReference type="EMBL" id="FWFV01000006">
    <property type="protein sequence ID" value="SLN50438.1"/>
    <property type="molecule type" value="Genomic_DNA"/>
</dbReference>
<dbReference type="Proteomes" id="UP000193870">
    <property type="component" value="Unassembled WGS sequence"/>
</dbReference>
<evidence type="ECO:0000259" key="1">
    <source>
        <dbReference type="Pfam" id="PF00700"/>
    </source>
</evidence>
<proteinExistence type="predicted"/>
<name>A0A1Y5T252_9RHOB</name>
<keyword evidence="2" id="KW-0969">Cilium</keyword>
<feature type="domain" description="Flagellin C-terminal" evidence="1">
    <location>
        <begin position="261"/>
        <end position="339"/>
    </location>
</feature>
<protein>
    <submittedName>
        <fullName evidence="2">Flagellar hook-associated protein FlgL</fullName>
    </submittedName>
</protein>